<dbReference type="Proteomes" id="UP000832072">
    <property type="component" value="Segment"/>
</dbReference>
<protein>
    <submittedName>
        <fullName evidence="1">Uncharacterized protein</fullName>
    </submittedName>
</protein>
<proteinExistence type="predicted"/>
<organism evidence="1 2">
    <name type="scientific">Cronobacter phage LPCS28</name>
    <dbReference type="NCBI Taxonomy" id="2924885"/>
    <lineage>
        <taxon>Viruses</taxon>
        <taxon>Duplodnaviria</taxon>
        <taxon>Heunggongvirae</taxon>
        <taxon>Uroviricota</taxon>
        <taxon>Caudoviricetes</taxon>
        <taxon>Pantevenvirales</taxon>
        <taxon>Straboviridae</taxon>
        <taxon>Nanhuvirus</taxon>
        <taxon>Nanhuvirus LPCS28</taxon>
    </lineage>
</organism>
<name>A0AAE9G5H1_9CAUD</name>
<evidence type="ECO:0000313" key="2">
    <source>
        <dbReference type="Proteomes" id="UP000832072"/>
    </source>
</evidence>
<sequence length="77" mass="9257">MRVITYQYNLCRGKFEQVGWAHKAETYFKMMGWKIPDEIHKVNETKKLYYCLHEPCGSYHWTKEGLLDELRENGIIS</sequence>
<gene>
    <name evidence="1" type="ORF">EHEKIMEA_00230</name>
</gene>
<dbReference type="EMBL" id="OM638103">
    <property type="protein sequence ID" value="UNY47112.1"/>
    <property type="molecule type" value="Genomic_DNA"/>
</dbReference>
<keyword evidence="2" id="KW-1185">Reference proteome</keyword>
<evidence type="ECO:0000313" key="1">
    <source>
        <dbReference type="EMBL" id="UNY47112.1"/>
    </source>
</evidence>
<reference evidence="1 2" key="1">
    <citation type="submission" date="2022-02" db="EMBL/GenBank/DDBJ databases">
        <authorList>
            <person name="Tian F."/>
            <person name="Li J."/>
            <person name="Li F."/>
            <person name="Tong Y."/>
        </authorList>
    </citation>
    <scope>NUCLEOTIDE SEQUENCE [LARGE SCALE GENOMIC DNA]</scope>
</reference>
<accession>A0AAE9G5H1</accession>